<dbReference type="GO" id="GO:0005829">
    <property type="term" value="C:cytosol"/>
    <property type="evidence" value="ECO:0007669"/>
    <property type="project" value="TreeGrafter"/>
</dbReference>
<keyword evidence="5 8" id="KW-0547">Nucleotide-binding</keyword>
<evidence type="ECO:0000256" key="5">
    <source>
        <dbReference type="ARBA" id="ARBA00022741"/>
    </source>
</evidence>
<feature type="binding site" evidence="8">
    <location>
        <position position="155"/>
    </location>
    <ligand>
        <name>(R)-pantoate</name>
        <dbReference type="ChEBI" id="CHEBI:15980"/>
    </ligand>
</feature>
<feature type="binding site" evidence="8">
    <location>
        <position position="61"/>
    </location>
    <ligand>
        <name>(R)-pantoate</name>
        <dbReference type="ChEBI" id="CHEBI:15980"/>
    </ligand>
</feature>
<keyword evidence="4 8" id="KW-0566">Pantothenate biosynthesis</keyword>
<dbReference type="InterPro" id="IPR014729">
    <property type="entry name" value="Rossmann-like_a/b/a_fold"/>
</dbReference>
<evidence type="ECO:0000256" key="1">
    <source>
        <dbReference type="ARBA" id="ARBA00004990"/>
    </source>
</evidence>
<comment type="caution">
    <text evidence="9">The sequence shown here is derived from an EMBL/GenBank/DDBJ whole genome shotgun (WGS) entry which is preliminary data.</text>
</comment>
<evidence type="ECO:0000256" key="6">
    <source>
        <dbReference type="ARBA" id="ARBA00022840"/>
    </source>
</evidence>
<organism evidence="9 10">
    <name type="scientific">Amnimonas aquatica</name>
    <dbReference type="NCBI Taxonomy" id="2094561"/>
    <lineage>
        <taxon>Bacteria</taxon>
        <taxon>Pseudomonadati</taxon>
        <taxon>Pseudomonadota</taxon>
        <taxon>Gammaproteobacteria</taxon>
        <taxon>Moraxellales</taxon>
        <taxon>Moraxellaceae</taxon>
        <taxon>Amnimonas</taxon>
    </lineage>
</organism>
<feature type="binding site" evidence="8">
    <location>
        <begin position="149"/>
        <end position="152"/>
    </location>
    <ligand>
        <name>ATP</name>
        <dbReference type="ChEBI" id="CHEBI:30616"/>
    </ligand>
</feature>
<comment type="catalytic activity">
    <reaction evidence="7 8">
        <text>(R)-pantoate + beta-alanine + ATP = (R)-pantothenate + AMP + diphosphate + H(+)</text>
        <dbReference type="Rhea" id="RHEA:10912"/>
        <dbReference type="ChEBI" id="CHEBI:15378"/>
        <dbReference type="ChEBI" id="CHEBI:15980"/>
        <dbReference type="ChEBI" id="CHEBI:29032"/>
        <dbReference type="ChEBI" id="CHEBI:30616"/>
        <dbReference type="ChEBI" id="CHEBI:33019"/>
        <dbReference type="ChEBI" id="CHEBI:57966"/>
        <dbReference type="ChEBI" id="CHEBI:456215"/>
        <dbReference type="EC" id="6.3.2.1"/>
    </reaction>
</comment>
<evidence type="ECO:0000256" key="2">
    <source>
        <dbReference type="ARBA" id="ARBA00009256"/>
    </source>
</evidence>
<comment type="similarity">
    <text evidence="2 8">Belongs to the pantothenate synthetase family.</text>
</comment>
<evidence type="ECO:0000313" key="10">
    <source>
        <dbReference type="Proteomes" id="UP000243900"/>
    </source>
</evidence>
<feature type="binding site" evidence="8">
    <location>
        <begin position="30"/>
        <end position="37"/>
    </location>
    <ligand>
        <name>ATP</name>
        <dbReference type="ChEBI" id="CHEBI:30616"/>
    </ligand>
</feature>
<sequence length="282" mass="30914">MKIETTISGVRAALRQARKAGKSVAFVPTMGNLHQGHIELVSEARRRADFVVASIFVNPTQFGPGEDFDKYPRTLEADATKLVDTQCDLLFAPASSEMYPDGRSQVTTVQLSGITEILCGARRPGHFTGVATVVSKLFNIIQPDMALFGEKDYQQLAVIRRLVSELCFPVTIIGVPTVRADDGLALSSRNGFLSEAERTQAPLLHQTLCQLRDAVQQGQRDYAMLTGAARAHLEKCGFEPDYLEIRNQDLDAPESGDGKLVILVAARLGSTRLIDNLQFETH</sequence>
<dbReference type="RefSeq" id="WP_105190885.1">
    <property type="nucleotide sequence ID" value="NZ_PTQZ01000002.1"/>
</dbReference>
<feature type="binding site" evidence="8">
    <location>
        <position position="178"/>
    </location>
    <ligand>
        <name>ATP</name>
        <dbReference type="ChEBI" id="CHEBI:30616"/>
    </ligand>
</feature>
<evidence type="ECO:0000313" key="9">
    <source>
        <dbReference type="EMBL" id="PQA52333.1"/>
    </source>
</evidence>
<evidence type="ECO:0000256" key="4">
    <source>
        <dbReference type="ARBA" id="ARBA00022655"/>
    </source>
</evidence>
<feature type="binding site" evidence="8">
    <location>
        <position position="61"/>
    </location>
    <ligand>
        <name>beta-alanine</name>
        <dbReference type="ChEBI" id="CHEBI:57966"/>
    </ligand>
</feature>
<dbReference type="GO" id="GO:0004592">
    <property type="term" value="F:pantoate-beta-alanine ligase activity"/>
    <property type="evidence" value="ECO:0007669"/>
    <property type="project" value="UniProtKB-UniRule"/>
</dbReference>
<dbReference type="AlphaFoldDB" id="A0A2P6AVK6"/>
<dbReference type="Proteomes" id="UP000243900">
    <property type="component" value="Unassembled WGS sequence"/>
</dbReference>
<dbReference type="SUPFAM" id="SSF52374">
    <property type="entry name" value="Nucleotidylyl transferase"/>
    <property type="match status" value="1"/>
</dbReference>
<keyword evidence="8" id="KW-0963">Cytoplasm</keyword>
<dbReference type="EMBL" id="PTQZ01000002">
    <property type="protein sequence ID" value="PQA52333.1"/>
    <property type="molecule type" value="Genomic_DNA"/>
</dbReference>
<dbReference type="Gene3D" id="3.40.50.620">
    <property type="entry name" value="HUPs"/>
    <property type="match status" value="1"/>
</dbReference>
<dbReference type="UniPathway" id="UPA00028">
    <property type="reaction ID" value="UER00005"/>
</dbReference>
<dbReference type="GO" id="GO:0015940">
    <property type="term" value="P:pantothenate biosynthetic process"/>
    <property type="evidence" value="ECO:0007669"/>
    <property type="project" value="UniProtKB-UniRule"/>
</dbReference>
<comment type="subunit">
    <text evidence="8">Homodimer.</text>
</comment>
<dbReference type="FunFam" id="3.30.1300.10:FF:000001">
    <property type="entry name" value="Pantothenate synthetase"/>
    <property type="match status" value="1"/>
</dbReference>
<name>A0A2P6AVK6_9GAMM</name>
<gene>
    <name evidence="8" type="primary">panC</name>
    <name evidence="9" type="ORF">C5O18_00265</name>
</gene>
<dbReference type="Gene3D" id="3.30.1300.10">
    <property type="entry name" value="Pantoate-beta-alanine ligase, C-terminal domain"/>
    <property type="match status" value="1"/>
</dbReference>
<evidence type="ECO:0000256" key="3">
    <source>
        <dbReference type="ARBA" id="ARBA00022598"/>
    </source>
</evidence>
<dbReference type="InterPro" id="IPR004821">
    <property type="entry name" value="Cyt_trans-like"/>
</dbReference>
<feature type="active site" description="Proton donor" evidence="8">
    <location>
        <position position="37"/>
    </location>
</feature>
<feature type="binding site" evidence="8">
    <location>
        <begin position="186"/>
        <end position="189"/>
    </location>
    <ligand>
        <name>ATP</name>
        <dbReference type="ChEBI" id="CHEBI:30616"/>
    </ligand>
</feature>
<dbReference type="FunFam" id="3.40.50.620:FF:000013">
    <property type="entry name" value="Pantothenate synthetase"/>
    <property type="match status" value="1"/>
</dbReference>
<keyword evidence="10" id="KW-1185">Reference proteome</keyword>
<dbReference type="GO" id="GO:0005524">
    <property type="term" value="F:ATP binding"/>
    <property type="evidence" value="ECO:0007669"/>
    <property type="project" value="UniProtKB-KW"/>
</dbReference>
<comment type="subcellular location">
    <subcellularLocation>
        <location evidence="8">Cytoplasm</location>
    </subcellularLocation>
</comment>
<dbReference type="NCBIfam" id="TIGR00125">
    <property type="entry name" value="cyt_tran_rel"/>
    <property type="match status" value="1"/>
</dbReference>
<evidence type="ECO:0000256" key="8">
    <source>
        <dbReference type="HAMAP-Rule" id="MF_00158"/>
    </source>
</evidence>
<dbReference type="OrthoDB" id="9773087at2"/>
<dbReference type="Pfam" id="PF02569">
    <property type="entry name" value="Pantoate_ligase"/>
    <property type="match status" value="1"/>
</dbReference>
<dbReference type="EC" id="6.3.2.1" evidence="8"/>
<accession>A0A2P6AVK6</accession>
<reference evidence="10" key="1">
    <citation type="submission" date="2018-02" db="EMBL/GenBank/DDBJ databases">
        <title>Genome sequencing of Solimonas sp. HR-BB.</title>
        <authorList>
            <person name="Lee Y."/>
            <person name="Jeon C.O."/>
        </authorList>
    </citation>
    <scope>NUCLEOTIDE SEQUENCE [LARGE SCALE GENOMIC DNA]</scope>
    <source>
        <strain evidence="10">HR-E</strain>
    </source>
</reference>
<keyword evidence="3 8" id="KW-0436">Ligase</keyword>
<dbReference type="InterPro" id="IPR042176">
    <property type="entry name" value="Pantoate_ligase_C"/>
</dbReference>
<protein>
    <recommendedName>
        <fullName evidence="8">Pantothenate synthetase</fullName>
        <shortName evidence="8">PS</shortName>
        <ecNumber evidence="8">6.3.2.1</ecNumber>
    </recommendedName>
    <alternativeName>
        <fullName evidence="8">Pantoate--beta-alanine ligase</fullName>
    </alternativeName>
    <alternativeName>
        <fullName evidence="8">Pantoate-activating enzyme</fullName>
    </alternativeName>
</protein>
<dbReference type="CDD" id="cd00560">
    <property type="entry name" value="PanC"/>
    <property type="match status" value="1"/>
</dbReference>
<comment type="function">
    <text evidence="8">Catalyzes the condensation of pantoate with beta-alanine in an ATP-dependent reaction via a pantoyl-adenylate intermediate.</text>
</comment>
<keyword evidence="6 8" id="KW-0067">ATP-binding</keyword>
<comment type="miscellaneous">
    <text evidence="8">The reaction proceeds by a bi uni uni bi ping pong mechanism.</text>
</comment>
<dbReference type="PANTHER" id="PTHR21299:SF1">
    <property type="entry name" value="PANTOATE--BETA-ALANINE LIGASE"/>
    <property type="match status" value="1"/>
</dbReference>
<dbReference type="InterPro" id="IPR003721">
    <property type="entry name" value="Pantoate_ligase"/>
</dbReference>
<proteinExistence type="inferred from homology"/>
<dbReference type="NCBIfam" id="TIGR00018">
    <property type="entry name" value="panC"/>
    <property type="match status" value="1"/>
</dbReference>
<dbReference type="PANTHER" id="PTHR21299">
    <property type="entry name" value="CYTIDYLATE KINASE/PANTOATE-BETA-ALANINE LIGASE"/>
    <property type="match status" value="1"/>
</dbReference>
<evidence type="ECO:0000256" key="7">
    <source>
        <dbReference type="ARBA" id="ARBA00048258"/>
    </source>
</evidence>
<dbReference type="HAMAP" id="MF_00158">
    <property type="entry name" value="PanC"/>
    <property type="match status" value="1"/>
</dbReference>
<comment type="pathway">
    <text evidence="1 8">Cofactor biosynthesis; (R)-pantothenate biosynthesis; (R)-pantothenate from (R)-pantoate and beta-alanine: step 1/1.</text>
</comment>